<organism evidence="3 4">
    <name type="scientific">Actinophytocola gossypii</name>
    <dbReference type="NCBI Taxonomy" id="2812003"/>
    <lineage>
        <taxon>Bacteria</taxon>
        <taxon>Bacillati</taxon>
        <taxon>Actinomycetota</taxon>
        <taxon>Actinomycetes</taxon>
        <taxon>Pseudonocardiales</taxon>
        <taxon>Pseudonocardiaceae</taxon>
    </lineage>
</organism>
<feature type="compositionally biased region" description="Low complexity" evidence="2">
    <location>
        <begin position="17"/>
        <end position="30"/>
    </location>
</feature>
<dbReference type="Pfam" id="PF03780">
    <property type="entry name" value="Asp23"/>
    <property type="match status" value="1"/>
</dbReference>
<proteinExistence type="inferred from homology"/>
<feature type="compositionally biased region" description="Polar residues" evidence="2">
    <location>
        <begin position="1"/>
        <end position="16"/>
    </location>
</feature>
<feature type="region of interest" description="Disordered" evidence="2">
    <location>
        <begin position="1"/>
        <end position="44"/>
    </location>
</feature>
<name>A0ABT2JJ83_9PSEU</name>
<dbReference type="InterPro" id="IPR005531">
    <property type="entry name" value="Asp23"/>
</dbReference>
<dbReference type="PANTHER" id="PTHR34297:SF3">
    <property type="entry name" value="ALKALINE SHOCK PROTEIN 23"/>
    <property type="match status" value="1"/>
</dbReference>
<dbReference type="RefSeq" id="WP_260195863.1">
    <property type="nucleotide sequence ID" value="NZ_JAFFZE010000030.1"/>
</dbReference>
<sequence length="168" mass="17222">MTATHSPPANSNTPAGSTSVVSSSERTTTSPNTSQGTSLATSQGTTTVADTVVQKIASLATREINGVYDLGGGASRAFGALRERIPGATASAAQGVAVEVGETQAAIDLQLLVEYGVSIADLAKAVRRNVITAIERMTGLEVVEVNIHVSDVHIPGTEDSTPEPTRVH</sequence>
<reference evidence="3 4" key="1">
    <citation type="submission" date="2021-02" db="EMBL/GenBank/DDBJ databases">
        <title>Actinophytocola xerophila sp. nov., isolated from soil of cotton cropping field.</title>
        <authorList>
            <person name="Huang R."/>
            <person name="Chen X."/>
            <person name="Ge X."/>
            <person name="Liu W."/>
        </authorList>
    </citation>
    <scope>NUCLEOTIDE SEQUENCE [LARGE SCALE GENOMIC DNA]</scope>
    <source>
        <strain evidence="3 4">S1-96</strain>
    </source>
</reference>
<dbReference type="Proteomes" id="UP001156441">
    <property type="component" value="Unassembled WGS sequence"/>
</dbReference>
<evidence type="ECO:0000256" key="1">
    <source>
        <dbReference type="ARBA" id="ARBA00005721"/>
    </source>
</evidence>
<comment type="caution">
    <text evidence="3">The sequence shown here is derived from an EMBL/GenBank/DDBJ whole genome shotgun (WGS) entry which is preliminary data.</text>
</comment>
<dbReference type="EMBL" id="JAFFZE010000030">
    <property type="protein sequence ID" value="MCT2587940.1"/>
    <property type="molecule type" value="Genomic_DNA"/>
</dbReference>
<comment type="similarity">
    <text evidence="1">Belongs to the asp23 family.</text>
</comment>
<accession>A0ABT2JJ83</accession>
<dbReference type="PANTHER" id="PTHR34297">
    <property type="entry name" value="HYPOTHETICAL CYTOSOLIC PROTEIN-RELATED"/>
    <property type="match status" value="1"/>
</dbReference>
<evidence type="ECO:0000313" key="4">
    <source>
        <dbReference type="Proteomes" id="UP001156441"/>
    </source>
</evidence>
<gene>
    <name evidence="3" type="ORF">JT362_32990</name>
</gene>
<evidence type="ECO:0000256" key="2">
    <source>
        <dbReference type="SAM" id="MobiDB-lite"/>
    </source>
</evidence>
<evidence type="ECO:0000313" key="3">
    <source>
        <dbReference type="EMBL" id="MCT2587940.1"/>
    </source>
</evidence>
<keyword evidence="4" id="KW-1185">Reference proteome</keyword>
<protein>
    <submittedName>
        <fullName evidence="3">Asp23/Gls24 family envelope stress response protein</fullName>
    </submittedName>
</protein>
<feature type="compositionally biased region" description="Polar residues" evidence="2">
    <location>
        <begin position="31"/>
        <end position="44"/>
    </location>
</feature>